<evidence type="ECO:0000256" key="1">
    <source>
        <dbReference type="SAM" id="MobiDB-lite"/>
    </source>
</evidence>
<feature type="compositionally biased region" description="Polar residues" evidence="1">
    <location>
        <begin position="12"/>
        <end position="29"/>
    </location>
</feature>
<gene>
    <name evidence="2" type="ORF">Clacol_007653</name>
</gene>
<accession>A0AAV5AJV7</accession>
<protein>
    <submittedName>
        <fullName evidence="2">Uncharacterized protein</fullName>
    </submittedName>
</protein>
<reference evidence="2" key="1">
    <citation type="submission" date="2021-10" db="EMBL/GenBank/DDBJ databases">
        <title>De novo Genome Assembly of Clathrus columnatus (Basidiomycota, Fungi) Using Illumina and Nanopore Sequence Data.</title>
        <authorList>
            <person name="Ogiso-Tanaka E."/>
            <person name="Itagaki H."/>
            <person name="Hosoya T."/>
            <person name="Hosaka K."/>
        </authorList>
    </citation>
    <scope>NUCLEOTIDE SEQUENCE</scope>
    <source>
        <strain evidence="2">MO-923</strain>
    </source>
</reference>
<evidence type="ECO:0000313" key="2">
    <source>
        <dbReference type="EMBL" id="GJJ13399.1"/>
    </source>
</evidence>
<evidence type="ECO:0000313" key="3">
    <source>
        <dbReference type="Proteomes" id="UP001050691"/>
    </source>
</evidence>
<keyword evidence="3" id="KW-1185">Reference proteome</keyword>
<organism evidence="2 3">
    <name type="scientific">Clathrus columnatus</name>
    <dbReference type="NCBI Taxonomy" id="1419009"/>
    <lineage>
        <taxon>Eukaryota</taxon>
        <taxon>Fungi</taxon>
        <taxon>Dikarya</taxon>
        <taxon>Basidiomycota</taxon>
        <taxon>Agaricomycotina</taxon>
        <taxon>Agaricomycetes</taxon>
        <taxon>Phallomycetidae</taxon>
        <taxon>Phallales</taxon>
        <taxon>Clathraceae</taxon>
        <taxon>Clathrus</taxon>
    </lineage>
</organism>
<proteinExistence type="predicted"/>
<feature type="region of interest" description="Disordered" evidence="1">
    <location>
        <begin position="1"/>
        <end position="66"/>
    </location>
</feature>
<comment type="caution">
    <text evidence="2">The sequence shown here is derived from an EMBL/GenBank/DDBJ whole genome shotgun (WGS) entry which is preliminary data.</text>
</comment>
<dbReference type="EMBL" id="BPWL01000008">
    <property type="protein sequence ID" value="GJJ13399.1"/>
    <property type="molecule type" value="Genomic_DNA"/>
</dbReference>
<dbReference type="Proteomes" id="UP001050691">
    <property type="component" value="Unassembled WGS sequence"/>
</dbReference>
<dbReference type="AlphaFoldDB" id="A0AAV5AJV7"/>
<sequence>MSFGKRKHSEIQESGSILDSDSSTLNGTPISPVKRVRMDSANNEENNVPAREGSPTHTDAGVEEEENEVLLIIIPEDDHSVVKRDTFTEQEAAPATDTFNSDAQVEDPVQSNESVTDDEQPDTPQQKYTLPTSAVDAILPLSTTVFFLDSRLASQPTESFVKLPPPKEGPFNSPTRSPVIPQGAPTASQPALGTVLSHTPLGLLPPASPLAIPASETLKV</sequence>
<feature type="compositionally biased region" description="Polar residues" evidence="1">
    <location>
        <begin position="97"/>
        <end position="114"/>
    </location>
</feature>
<feature type="region of interest" description="Disordered" evidence="1">
    <location>
        <begin position="80"/>
        <end position="127"/>
    </location>
</feature>
<name>A0AAV5AJV7_9AGAM</name>